<dbReference type="PRINTS" id="PR00368">
    <property type="entry name" value="FADPNR"/>
</dbReference>
<evidence type="ECO:0000256" key="1">
    <source>
        <dbReference type="ARBA" id="ARBA00022630"/>
    </source>
</evidence>
<comment type="caution">
    <text evidence="5">The sequence shown here is derived from an EMBL/GenBank/DDBJ whole genome shotgun (WGS) entry which is preliminary data.</text>
</comment>
<dbReference type="PRINTS" id="PR00469">
    <property type="entry name" value="PNDRDTASEII"/>
</dbReference>
<dbReference type="Gene3D" id="3.50.50.60">
    <property type="entry name" value="FAD/NAD(P)-binding domain"/>
    <property type="match status" value="2"/>
</dbReference>
<keyword evidence="6" id="KW-1185">Reference proteome</keyword>
<sequence>MTSAPAGVSGAAAAAAGPAEAVRGFDGDRYEVIVIGGGPAGLSVGLNLVRARRRVLILDSNRPRHSATLISHGFITRDGVSPLELRALGREEFAAYPTAEFHQGLVGTITPGEGGFTVTSRGVRGSADRVVTAPVVVLTHGLAETLPALPSIRAYYGTALHSCLACDLFEKSDQPLALIGTATDLAERALIVSQVTDDLIVFTNGASDAVTEAEEAALAARGIVVERRPIDDLEGDRSGLTGVRLADGTIIPRTGGFVRPTWTVPDAHLAELTGLERDADGHLVVDAVGATSVPGLYAAGDLTPPGPQQLIVAAGAGARTAAAVARHLLGPL</sequence>
<feature type="domain" description="FAD/NAD(P)-binding" evidence="4">
    <location>
        <begin position="30"/>
        <end position="317"/>
    </location>
</feature>
<dbReference type="InterPro" id="IPR023753">
    <property type="entry name" value="FAD/NAD-binding_dom"/>
</dbReference>
<protein>
    <submittedName>
        <fullName evidence="5">Thioredoxin reductase</fullName>
    </submittedName>
</protein>
<keyword evidence="2" id="KW-0560">Oxidoreductase</keyword>
<dbReference type="InterPro" id="IPR036188">
    <property type="entry name" value="FAD/NAD-bd_sf"/>
</dbReference>
<keyword evidence="1" id="KW-0285">Flavoprotein</keyword>
<accession>A0A852STF6</accession>
<evidence type="ECO:0000256" key="2">
    <source>
        <dbReference type="ARBA" id="ARBA00023002"/>
    </source>
</evidence>
<evidence type="ECO:0000313" key="5">
    <source>
        <dbReference type="EMBL" id="NYD72199.1"/>
    </source>
</evidence>
<dbReference type="GO" id="GO:0004791">
    <property type="term" value="F:thioredoxin-disulfide reductase (NADPH) activity"/>
    <property type="evidence" value="ECO:0007669"/>
    <property type="project" value="UniProtKB-EC"/>
</dbReference>
<dbReference type="Proteomes" id="UP000549913">
    <property type="component" value="Unassembled WGS sequence"/>
</dbReference>
<organism evidence="5 6">
    <name type="scientific">Herbiconiux flava</name>
    <dbReference type="NCBI Taxonomy" id="881268"/>
    <lineage>
        <taxon>Bacteria</taxon>
        <taxon>Bacillati</taxon>
        <taxon>Actinomycetota</taxon>
        <taxon>Actinomycetes</taxon>
        <taxon>Micrococcales</taxon>
        <taxon>Microbacteriaceae</taxon>
        <taxon>Herbiconiux</taxon>
    </lineage>
</organism>
<dbReference type="PANTHER" id="PTHR48105">
    <property type="entry name" value="THIOREDOXIN REDUCTASE 1-RELATED-RELATED"/>
    <property type="match status" value="1"/>
</dbReference>
<comment type="catalytic activity">
    <reaction evidence="3">
        <text>[thioredoxin]-dithiol + NADP(+) = [thioredoxin]-disulfide + NADPH + H(+)</text>
        <dbReference type="Rhea" id="RHEA:20345"/>
        <dbReference type="Rhea" id="RHEA-COMP:10698"/>
        <dbReference type="Rhea" id="RHEA-COMP:10700"/>
        <dbReference type="ChEBI" id="CHEBI:15378"/>
        <dbReference type="ChEBI" id="CHEBI:29950"/>
        <dbReference type="ChEBI" id="CHEBI:50058"/>
        <dbReference type="ChEBI" id="CHEBI:57783"/>
        <dbReference type="ChEBI" id="CHEBI:58349"/>
        <dbReference type="EC" id="1.8.1.9"/>
    </reaction>
</comment>
<dbReference type="AlphaFoldDB" id="A0A852STF6"/>
<evidence type="ECO:0000313" key="6">
    <source>
        <dbReference type="Proteomes" id="UP000549913"/>
    </source>
</evidence>
<evidence type="ECO:0000256" key="3">
    <source>
        <dbReference type="ARBA" id="ARBA00048132"/>
    </source>
</evidence>
<gene>
    <name evidence="5" type="ORF">BJ984_003357</name>
</gene>
<dbReference type="EMBL" id="JACCBM010000001">
    <property type="protein sequence ID" value="NYD72199.1"/>
    <property type="molecule type" value="Genomic_DNA"/>
</dbReference>
<dbReference type="Pfam" id="PF07992">
    <property type="entry name" value="Pyr_redox_2"/>
    <property type="match status" value="1"/>
</dbReference>
<dbReference type="SUPFAM" id="SSF51905">
    <property type="entry name" value="FAD/NAD(P)-binding domain"/>
    <property type="match status" value="1"/>
</dbReference>
<dbReference type="InterPro" id="IPR050097">
    <property type="entry name" value="Ferredoxin-NADP_redctase_2"/>
</dbReference>
<reference evidence="5 6" key="1">
    <citation type="submission" date="2020-07" db="EMBL/GenBank/DDBJ databases">
        <title>Sequencing the genomes of 1000 actinobacteria strains.</title>
        <authorList>
            <person name="Klenk H.-P."/>
        </authorList>
    </citation>
    <scope>NUCLEOTIDE SEQUENCE [LARGE SCALE GENOMIC DNA]</scope>
    <source>
        <strain evidence="5 6">DSM 26474</strain>
    </source>
</reference>
<name>A0A852STF6_9MICO</name>
<proteinExistence type="predicted"/>
<evidence type="ECO:0000259" key="4">
    <source>
        <dbReference type="Pfam" id="PF07992"/>
    </source>
</evidence>